<dbReference type="OrthoDB" id="2109241at2759"/>
<evidence type="ECO:0000313" key="4">
    <source>
        <dbReference type="Proteomes" id="UP001165740"/>
    </source>
</evidence>
<dbReference type="RefSeq" id="XP_055862565.1">
    <property type="nucleotide sequence ID" value="XM_056006590.1"/>
</dbReference>
<dbReference type="Proteomes" id="UP001165740">
    <property type="component" value="Chromosome 12"/>
</dbReference>
<evidence type="ECO:0000313" key="6">
    <source>
        <dbReference type="RefSeq" id="XP_055862563.1"/>
    </source>
</evidence>
<dbReference type="Proteomes" id="UP000076420">
    <property type="component" value="Unassembled WGS sequence"/>
</dbReference>
<reference evidence="2" key="1">
    <citation type="submission" date="2020-05" db="UniProtKB">
        <authorList>
            <consortium name="EnsemblMetazoa"/>
        </authorList>
    </citation>
    <scope>IDENTIFICATION</scope>
    <source>
        <strain evidence="2">BB02</strain>
    </source>
</reference>
<accession>A0A2C9LYX1</accession>
<dbReference type="VEuPathDB" id="VectorBase:BGLB036571"/>
<proteinExistence type="predicted"/>
<sequence>MNRDHMNTSQNPSFVVIKYGDDKEALLNPRCPTQTFVQCIRRICDCDNDMVLDLVDLDGQIKNLPMSSEDYASDYVTGRETYVVIRVEKEGENGPNRYISLLNHLDKINPDLLVKLNDLSRPERSGKRFKKTSVRGRKPIAR</sequence>
<name>A0A2C9LYX1_BIOGL</name>
<dbReference type="OMA" id="RETYWLI"/>
<dbReference type="PANTHER" id="PTHR33887">
    <property type="entry name" value="PB1 DOMAIN-CONTAINING PROTEIN"/>
    <property type="match status" value="1"/>
</dbReference>
<organism evidence="2 3">
    <name type="scientific">Biomphalaria glabrata</name>
    <name type="common">Bloodfluke planorb</name>
    <name type="synonym">Freshwater snail</name>
    <dbReference type="NCBI Taxonomy" id="6526"/>
    <lineage>
        <taxon>Eukaryota</taxon>
        <taxon>Metazoa</taxon>
        <taxon>Spiralia</taxon>
        <taxon>Lophotrochozoa</taxon>
        <taxon>Mollusca</taxon>
        <taxon>Gastropoda</taxon>
        <taxon>Heterobranchia</taxon>
        <taxon>Euthyneura</taxon>
        <taxon>Panpulmonata</taxon>
        <taxon>Hygrophila</taxon>
        <taxon>Lymnaeoidea</taxon>
        <taxon>Planorbidae</taxon>
        <taxon>Biomphalaria</taxon>
    </lineage>
</organism>
<evidence type="ECO:0000313" key="8">
    <source>
        <dbReference type="RefSeq" id="XP_055862565.1"/>
    </source>
</evidence>
<dbReference type="InterPro" id="IPR039471">
    <property type="entry name" value="CXorf65-like"/>
</dbReference>
<dbReference type="EnsemblMetazoa" id="BGLB036571-RB">
    <property type="protein sequence ID" value="BGLB036571-PB"/>
    <property type="gene ID" value="BGLB036571"/>
</dbReference>
<dbReference type="EnsemblMetazoa" id="BGLB036571-RA">
    <property type="protein sequence ID" value="BGLB036571-PA"/>
    <property type="gene ID" value="BGLB036571"/>
</dbReference>
<evidence type="ECO:0000313" key="7">
    <source>
        <dbReference type="RefSeq" id="XP_055862564.1"/>
    </source>
</evidence>
<keyword evidence="4" id="KW-1185">Reference proteome</keyword>
<dbReference type="KEGG" id="bgt:106051548"/>
<dbReference type="RefSeq" id="XP_055862563.1">
    <property type="nucleotide sequence ID" value="XM_056006588.1"/>
</dbReference>
<evidence type="ECO:0000313" key="3">
    <source>
        <dbReference type="Proteomes" id="UP000076420"/>
    </source>
</evidence>
<dbReference type="PANTHER" id="PTHR33887:SF6">
    <property type="entry name" value="CIDE-N DOMAIN-CONTAINING PROTEIN"/>
    <property type="match status" value="1"/>
</dbReference>
<dbReference type="RefSeq" id="XP_055862564.1">
    <property type="nucleotide sequence ID" value="XM_056006589.1"/>
</dbReference>
<dbReference type="Pfam" id="PF15874">
    <property type="entry name" value="Il2rg"/>
    <property type="match status" value="1"/>
</dbReference>
<protein>
    <submittedName>
        <fullName evidence="5 6">Uncharacterized protein LOC106051548</fullName>
    </submittedName>
</protein>
<evidence type="ECO:0000256" key="1">
    <source>
        <dbReference type="SAM" id="MobiDB-lite"/>
    </source>
</evidence>
<evidence type="ECO:0000313" key="5">
    <source>
        <dbReference type="RefSeq" id="XP_055862562.1"/>
    </source>
</evidence>
<dbReference type="AlphaFoldDB" id="A0A2C9LYX1"/>
<feature type="region of interest" description="Disordered" evidence="1">
    <location>
        <begin position="123"/>
        <end position="142"/>
    </location>
</feature>
<evidence type="ECO:0000313" key="2">
    <source>
        <dbReference type="EnsemblMetazoa" id="BGLB036571-PA"/>
    </source>
</evidence>
<gene>
    <name evidence="2" type="primary">106051548</name>
    <name evidence="5 6 7 8" type="synonym">LOC106051548</name>
</gene>
<dbReference type="VEuPathDB" id="VectorBase:BGLAX_037637"/>
<reference evidence="5 6" key="2">
    <citation type="submission" date="2025-04" db="UniProtKB">
        <authorList>
            <consortium name="RefSeq"/>
        </authorList>
    </citation>
    <scope>IDENTIFICATION</scope>
</reference>
<dbReference type="RefSeq" id="XP_055862562.1">
    <property type="nucleotide sequence ID" value="XM_056006587.1"/>
</dbReference>
<feature type="compositionally biased region" description="Basic residues" evidence="1">
    <location>
        <begin position="127"/>
        <end position="142"/>
    </location>
</feature>